<name>A0A699IWV9_TANCI</name>
<feature type="compositionally biased region" description="Low complexity" evidence="1">
    <location>
        <begin position="78"/>
        <end position="88"/>
    </location>
</feature>
<dbReference type="AlphaFoldDB" id="A0A699IWV9"/>
<feature type="non-terminal residue" evidence="2">
    <location>
        <position position="496"/>
    </location>
</feature>
<organism evidence="2">
    <name type="scientific">Tanacetum cinerariifolium</name>
    <name type="common">Dalmatian daisy</name>
    <name type="synonym">Chrysanthemum cinerariifolium</name>
    <dbReference type="NCBI Taxonomy" id="118510"/>
    <lineage>
        <taxon>Eukaryota</taxon>
        <taxon>Viridiplantae</taxon>
        <taxon>Streptophyta</taxon>
        <taxon>Embryophyta</taxon>
        <taxon>Tracheophyta</taxon>
        <taxon>Spermatophyta</taxon>
        <taxon>Magnoliopsida</taxon>
        <taxon>eudicotyledons</taxon>
        <taxon>Gunneridae</taxon>
        <taxon>Pentapetalae</taxon>
        <taxon>asterids</taxon>
        <taxon>campanulids</taxon>
        <taxon>Asterales</taxon>
        <taxon>Asteraceae</taxon>
        <taxon>Asteroideae</taxon>
        <taxon>Anthemideae</taxon>
        <taxon>Anthemidinae</taxon>
        <taxon>Tanacetum</taxon>
    </lineage>
</organism>
<proteinExistence type="predicted"/>
<evidence type="ECO:0000313" key="2">
    <source>
        <dbReference type="EMBL" id="GEZ92902.1"/>
    </source>
</evidence>
<dbReference type="EMBL" id="BKCJ010343428">
    <property type="protein sequence ID" value="GEZ92902.1"/>
    <property type="molecule type" value="Genomic_DNA"/>
</dbReference>
<sequence>MARLAFYDYHNMVAILEKSEHNVDFHWIVDFVEASPLSPSFSGRIVSLFDTMLVPQGEGSGTPTESHHTPSPEAQQKSPTTHSLPPLPPVTTVNIPPVISNASIPTITPSDTPYLRQYTRRTRIGQSSVLPHVVDEPVSPLGDGSQGEACLTHFSFVADQDMANIAKTSTLPYESTSRVTSLAADESTQGLEIKSLKARIKVLKDKDKGVAEQSRDDTPIKRRRLDVGEEAVERVSDDTEEMATVLTSIDATTVLASRVAKVPTGGGSIPTAGPPATEVPTGSDMVPTAEQIDAQVARGLEVKMAREDQRMSEQIARDAEIVRIHAEEELQIMIDRLDRKRFKRKGIRFEQESAKKLKTSEKVPEEVKSPDAAPEEKVKEMMQLVPIEEHLDKEDLNQLWRLLKVSLSIMPPTSDKEMELWVELKRLYEPDDEDQLNKMHKAFPLPVLEFPLQKEVPTASEESSHCQKKRDATAVKIAPLLKSRRSCQSKSYDSFA</sequence>
<reference evidence="2" key="1">
    <citation type="journal article" date="2019" name="Sci. Rep.">
        <title>Draft genome of Tanacetum cinerariifolium, the natural source of mosquito coil.</title>
        <authorList>
            <person name="Yamashiro T."/>
            <person name="Shiraishi A."/>
            <person name="Satake H."/>
            <person name="Nakayama K."/>
        </authorList>
    </citation>
    <scope>NUCLEOTIDE SEQUENCE</scope>
</reference>
<accession>A0A699IWV9</accession>
<gene>
    <name evidence="2" type="ORF">Tci_564875</name>
</gene>
<comment type="caution">
    <text evidence="2">The sequence shown here is derived from an EMBL/GenBank/DDBJ whole genome shotgun (WGS) entry which is preliminary data.</text>
</comment>
<evidence type="ECO:0000256" key="1">
    <source>
        <dbReference type="SAM" id="MobiDB-lite"/>
    </source>
</evidence>
<feature type="region of interest" description="Disordered" evidence="1">
    <location>
        <begin position="265"/>
        <end position="284"/>
    </location>
</feature>
<protein>
    <submittedName>
        <fullName evidence="2">Uncharacterized protein</fullName>
    </submittedName>
</protein>
<feature type="region of interest" description="Disordered" evidence="1">
    <location>
        <begin position="56"/>
        <end position="88"/>
    </location>
</feature>